<sequence length="273" mass="31495">MDKMTDHEVGLVEFIVQAWNKFDHAYQPPKGEPEWKCTSLNNACKQYKWGKLTREENNKKLDDLSGRLQECLVDASLNNHKLHHVCLEILEWGGVEGVSSAWFRESCENGVLREKISKGVKLLKEGPSHDDWERFDNEDLVMNSALTKVYALADPDNIPIYDGRVGAAMGLLVRRYLKQLAPRPCEVPEELAFRWGGGYTQRGSRARHPRNPSEPPYKFECLRSSKNDHEEWCWRTGRILRQVVDTINNDPGRENISMRDLDDALFMVGRIVR</sequence>
<dbReference type="EMBL" id="AP018052">
    <property type="protein sequence ID" value="BAZ93742.1"/>
    <property type="molecule type" value="Genomic_DNA"/>
</dbReference>
<gene>
    <name evidence="1" type="ORF">FOKN1_1344</name>
</gene>
<dbReference type="Proteomes" id="UP000218765">
    <property type="component" value="Chromosome"/>
</dbReference>
<reference evidence="1 2" key="1">
    <citation type="submission" date="2017-05" db="EMBL/GenBank/DDBJ databases">
        <title>Thiocyanate degradation by Thiohalobacter thiocyanaticus FOKN1.</title>
        <authorList>
            <person name="Oshiki M."/>
            <person name="Fukushima T."/>
            <person name="Kawano S."/>
            <person name="Nakagawa J."/>
        </authorList>
    </citation>
    <scope>NUCLEOTIDE SEQUENCE [LARGE SCALE GENOMIC DNA]</scope>
    <source>
        <strain evidence="1 2">FOKN1</strain>
    </source>
</reference>
<dbReference type="AlphaFoldDB" id="A0A1Z4VQQ4"/>
<keyword evidence="2" id="KW-1185">Reference proteome</keyword>
<dbReference type="KEGG" id="ttc:FOKN1_1344"/>
<evidence type="ECO:0000313" key="2">
    <source>
        <dbReference type="Proteomes" id="UP000218765"/>
    </source>
</evidence>
<evidence type="ECO:0000313" key="1">
    <source>
        <dbReference type="EMBL" id="BAZ93742.1"/>
    </source>
</evidence>
<dbReference type="RefSeq" id="WP_157745441.1">
    <property type="nucleotide sequence ID" value="NZ_AP018052.1"/>
</dbReference>
<accession>A0A1Z4VQQ4</accession>
<name>A0A1Z4VQQ4_9GAMM</name>
<protein>
    <submittedName>
        <fullName evidence="1">Glycerol uptake facilitator and related permeases</fullName>
    </submittedName>
</protein>
<proteinExistence type="predicted"/>
<organism evidence="1 2">
    <name type="scientific">Thiohalobacter thiocyanaticus</name>
    <dbReference type="NCBI Taxonomy" id="585455"/>
    <lineage>
        <taxon>Bacteria</taxon>
        <taxon>Pseudomonadati</taxon>
        <taxon>Pseudomonadota</taxon>
        <taxon>Gammaproteobacteria</taxon>
        <taxon>Thiohalobacterales</taxon>
        <taxon>Thiohalobacteraceae</taxon>
        <taxon>Thiohalobacter</taxon>
    </lineage>
</organism>
<dbReference type="OrthoDB" id="1779474at2"/>